<evidence type="ECO:0000313" key="3">
    <source>
        <dbReference type="EMBL" id="CAB4986163.1"/>
    </source>
</evidence>
<organism evidence="1">
    <name type="scientific">freshwater metagenome</name>
    <dbReference type="NCBI Taxonomy" id="449393"/>
    <lineage>
        <taxon>unclassified sequences</taxon>
        <taxon>metagenomes</taxon>
        <taxon>ecological metagenomes</taxon>
    </lineage>
</organism>
<reference evidence="1" key="1">
    <citation type="submission" date="2020-05" db="EMBL/GenBank/DDBJ databases">
        <authorList>
            <person name="Chiriac C."/>
            <person name="Salcher M."/>
            <person name="Ghai R."/>
            <person name="Kavagutti S V."/>
        </authorList>
    </citation>
    <scope>NUCLEOTIDE SEQUENCE</scope>
</reference>
<dbReference type="AlphaFoldDB" id="A0A6J6SBY5"/>
<dbReference type="EMBL" id="CAFBOF010000046">
    <property type="protein sequence ID" value="CAB4986163.1"/>
    <property type="molecule type" value="Genomic_DNA"/>
</dbReference>
<gene>
    <name evidence="1" type="ORF">UFOPK2683_01366</name>
    <name evidence="2" type="ORF">UFOPK3605_00200</name>
    <name evidence="3" type="ORF">UFOPK3897_01435</name>
    <name evidence="4" type="ORF">UFOPK4121_00911</name>
</gene>
<accession>A0A6J6SBY5</accession>
<sequence>MTEPIHLNNHHRETLKKIFSHPTNHNIEWVKAESLLASVGTVHEEHNGHVKITVGERNETLHRPRHKDIDPEMVVLLRKMLTEAGITPDTIEKSGK</sequence>
<evidence type="ECO:0000313" key="2">
    <source>
        <dbReference type="EMBL" id="CAB4896007.1"/>
    </source>
</evidence>
<dbReference type="EMBL" id="CAFBMM010000003">
    <property type="protein sequence ID" value="CAB4896007.1"/>
    <property type="molecule type" value="Genomic_DNA"/>
</dbReference>
<protein>
    <submittedName>
        <fullName evidence="1">Unannotated protein</fullName>
    </submittedName>
</protein>
<evidence type="ECO:0000313" key="1">
    <source>
        <dbReference type="EMBL" id="CAB4732384.1"/>
    </source>
</evidence>
<dbReference type="EMBL" id="CAFBPQ010000026">
    <property type="protein sequence ID" value="CAB5025232.1"/>
    <property type="molecule type" value="Genomic_DNA"/>
</dbReference>
<name>A0A6J6SBY5_9ZZZZ</name>
<proteinExistence type="predicted"/>
<evidence type="ECO:0000313" key="4">
    <source>
        <dbReference type="EMBL" id="CAB5025232.1"/>
    </source>
</evidence>
<dbReference type="EMBL" id="CAEZYK010000099">
    <property type="protein sequence ID" value="CAB4732384.1"/>
    <property type="molecule type" value="Genomic_DNA"/>
</dbReference>